<evidence type="ECO:0000313" key="2">
    <source>
        <dbReference type="EMBL" id="CAG9318473.1"/>
    </source>
</evidence>
<sequence>MAKSRIRDLKVKLTIANTIFITTIESCYQFSPAILCTMDIRLALMYESINLIQVIVLCLAHLIINAIIYIFGIIFINIKNKFNIFSN</sequence>
<organism evidence="2 3">
    <name type="scientific">Blepharisma stoltei</name>
    <dbReference type="NCBI Taxonomy" id="1481888"/>
    <lineage>
        <taxon>Eukaryota</taxon>
        <taxon>Sar</taxon>
        <taxon>Alveolata</taxon>
        <taxon>Ciliophora</taxon>
        <taxon>Postciliodesmatophora</taxon>
        <taxon>Heterotrichea</taxon>
        <taxon>Heterotrichida</taxon>
        <taxon>Blepharismidae</taxon>
        <taxon>Blepharisma</taxon>
    </lineage>
</organism>
<feature type="transmembrane region" description="Helical" evidence="1">
    <location>
        <begin position="51"/>
        <end position="78"/>
    </location>
</feature>
<keyword evidence="1" id="KW-0812">Transmembrane</keyword>
<proteinExistence type="predicted"/>
<evidence type="ECO:0000256" key="1">
    <source>
        <dbReference type="SAM" id="Phobius"/>
    </source>
</evidence>
<dbReference type="EMBL" id="CAJZBQ010000020">
    <property type="protein sequence ID" value="CAG9318473.1"/>
    <property type="molecule type" value="Genomic_DNA"/>
</dbReference>
<feature type="transmembrane region" description="Helical" evidence="1">
    <location>
        <begin position="12"/>
        <end position="31"/>
    </location>
</feature>
<name>A0AAU9IXP4_9CILI</name>
<accession>A0AAU9IXP4</accession>
<gene>
    <name evidence="2" type="ORF">BSTOLATCC_MIC21070</name>
</gene>
<dbReference type="AlphaFoldDB" id="A0AAU9IXP4"/>
<reference evidence="2" key="1">
    <citation type="submission" date="2021-09" db="EMBL/GenBank/DDBJ databases">
        <authorList>
            <consortium name="AG Swart"/>
            <person name="Singh M."/>
            <person name="Singh A."/>
            <person name="Seah K."/>
            <person name="Emmerich C."/>
        </authorList>
    </citation>
    <scope>NUCLEOTIDE SEQUENCE</scope>
    <source>
        <strain evidence="2">ATCC30299</strain>
    </source>
</reference>
<dbReference type="Proteomes" id="UP001162131">
    <property type="component" value="Unassembled WGS sequence"/>
</dbReference>
<keyword evidence="1" id="KW-0472">Membrane</keyword>
<evidence type="ECO:0000313" key="3">
    <source>
        <dbReference type="Proteomes" id="UP001162131"/>
    </source>
</evidence>
<protein>
    <submittedName>
        <fullName evidence="2">Uncharacterized protein</fullName>
    </submittedName>
</protein>
<comment type="caution">
    <text evidence="2">The sequence shown here is derived from an EMBL/GenBank/DDBJ whole genome shotgun (WGS) entry which is preliminary data.</text>
</comment>
<keyword evidence="1" id="KW-1133">Transmembrane helix</keyword>
<keyword evidence="3" id="KW-1185">Reference proteome</keyword>